<dbReference type="InterPro" id="IPR001387">
    <property type="entry name" value="Cro/C1-type_HTH"/>
</dbReference>
<evidence type="ECO:0000313" key="2">
    <source>
        <dbReference type="EMBL" id="TGD22829.1"/>
    </source>
</evidence>
<proteinExistence type="predicted"/>
<evidence type="ECO:0000259" key="1">
    <source>
        <dbReference type="PROSITE" id="PS50943"/>
    </source>
</evidence>
<sequence length="93" mass="10959">MTEIDNYIKERKSRSTEFEEKYNEYSKRLDVAVAVRQLRDSLHMTQREFAEVVGKPQSTIGRIETGRFNVSWDVLNDIAQSTDTKLEIKYVKK</sequence>
<dbReference type="AlphaFoldDB" id="A0A4Z0JIL5"/>
<dbReference type="SMART" id="SM00530">
    <property type="entry name" value="HTH_XRE"/>
    <property type="match status" value="1"/>
</dbReference>
<dbReference type="CDD" id="cd00093">
    <property type="entry name" value="HTH_XRE"/>
    <property type="match status" value="1"/>
</dbReference>
<feature type="domain" description="HTH cro/C1-type" evidence="1">
    <location>
        <begin position="35"/>
        <end position="91"/>
    </location>
</feature>
<dbReference type="InterPro" id="IPR010982">
    <property type="entry name" value="Lambda_DNA-bd_dom_sf"/>
</dbReference>
<name>A0A4Z0JIL5_9LACO</name>
<dbReference type="SUPFAM" id="SSF47413">
    <property type="entry name" value="lambda repressor-like DNA-binding domains"/>
    <property type="match status" value="1"/>
</dbReference>
<accession>A0A4Z0JIL5</accession>
<dbReference type="Pfam" id="PF01381">
    <property type="entry name" value="HTH_3"/>
    <property type="match status" value="1"/>
</dbReference>
<protein>
    <submittedName>
        <fullName evidence="2">XRE family transcriptional regulator</fullName>
    </submittedName>
</protein>
<dbReference type="Gene3D" id="1.10.260.40">
    <property type="entry name" value="lambda repressor-like DNA-binding domains"/>
    <property type="match status" value="1"/>
</dbReference>
<dbReference type="GO" id="GO:0003677">
    <property type="term" value="F:DNA binding"/>
    <property type="evidence" value="ECO:0007669"/>
    <property type="project" value="InterPro"/>
</dbReference>
<dbReference type="OrthoDB" id="2322940at2"/>
<dbReference type="EMBL" id="RKLY01000018">
    <property type="protein sequence ID" value="TGD22829.1"/>
    <property type="molecule type" value="Genomic_DNA"/>
</dbReference>
<reference evidence="2 3" key="1">
    <citation type="submission" date="2018-10" db="EMBL/GenBank/DDBJ databases">
        <title>Lactobacillus sp. R7 and Lactobacillus sp. R19 isolated from fermented mustard green product of Taiwan.</title>
        <authorList>
            <person name="Lin S.-T."/>
        </authorList>
    </citation>
    <scope>NUCLEOTIDE SEQUENCE [LARGE SCALE GENOMIC DNA]</scope>
    <source>
        <strain evidence="2 3">BCRC 81127</strain>
    </source>
</reference>
<dbReference type="Proteomes" id="UP000298021">
    <property type="component" value="Unassembled WGS sequence"/>
</dbReference>
<dbReference type="PROSITE" id="PS50943">
    <property type="entry name" value="HTH_CROC1"/>
    <property type="match status" value="1"/>
</dbReference>
<organism evidence="2 3">
    <name type="scientific">Companilactobacillus suantsaicola</name>
    <dbReference type="NCBI Taxonomy" id="2487723"/>
    <lineage>
        <taxon>Bacteria</taxon>
        <taxon>Bacillati</taxon>
        <taxon>Bacillota</taxon>
        <taxon>Bacilli</taxon>
        <taxon>Lactobacillales</taxon>
        <taxon>Lactobacillaceae</taxon>
        <taxon>Companilactobacillus</taxon>
    </lineage>
</organism>
<gene>
    <name evidence="2" type="ORF">EGT49_07860</name>
</gene>
<keyword evidence="3" id="KW-1185">Reference proteome</keyword>
<evidence type="ECO:0000313" key="3">
    <source>
        <dbReference type="Proteomes" id="UP000298021"/>
    </source>
</evidence>
<dbReference type="RefSeq" id="WP_135373157.1">
    <property type="nucleotide sequence ID" value="NZ_RKLY01000018.1"/>
</dbReference>
<comment type="caution">
    <text evidence="2">The sequence shown here is derived from an EMBL/GenBank/DDBJ whole genome shotgun (WGS) entry which is preliminary data.</text>
</comment>